<sequence length="91" mass="10470">MSLGFGFLMAALLEFKGVEINKETASIIDRFFESSLYKKTTALAAYFGEWGSFRFIFEIIPRWKASKTGRKNFYIGVVNVVITWLIFQIKA</sequence>
<evidence type="ECO:0000256" key="1">
    <source>
        <dbReference type="SAM" id="Phobius"/>
    </source>
</evidence>
<feature type="transmembrane region" description="Helical" evidence="1">
    <location>
        <begin position="72"/>
        <end position="89"/>
    </location>
</feature>
<dbReference type="AlphaFoldDB" id="A0A1H2KCN3"/>
<keyword evidence="1" id="KW-0812">Transmembrane</keyword>
<dbReference type="EMBL" id="FNLL01000032">
    <property type="protein sequence ID" value="SDU66487.1"/>
    <property type="molecule type" value="Genomic_DNA"/>
</dbReference>
<gene>
    <name evidence="2" type="ORF">SAMN04487931_1326</name>
</gene>
<accession>A0A1H2KCN3</accession>
<keyword evidence="3" id="KW-1185">Reference proteome</keyword>
<evidence type="ECO:0000313" key="2">
    <source>
        <dbReference type="EMBL" id="SDU66487.1"/>
    </source>
</evidence>
<keyword evidence="1" id="KW-0472">Membrane</keyword>
<proteinExistence type="predicted"/>
<protein>
    <submittedName>
        <fullName evidence="2">Uncharacterized protein</fullName>
    </submittedName>
</protein>
<organism evidence="2 3">
    <name type="scientific">Desulfobacula phenolica</name>
    <dbReference type="NCBI Taxonomy" id="90732"/>
    <lineage>
        <taxon>Bacteria</taxon>
        <taxon>Pseudomonadati</taxon>
        <taxon>Thermodesulfobacteriota</taxon>
        <taxon>Desulfobacteria</taxon>
        <taxon>Desulfobacterales</taxon>
        <taxon>Desulfobacteraceae</taxon>
        <taxon>Desulfobacula</taxon>
    </lineage>
</organism>
<keyword evidence="1" id="KW-1133">Transmembrane helix</keyword>
<dbReference type="Proteomes" id="UP000199608">
    <property type="component" value="Unassembled WGS sequence"/>
</dbReference>
<evidence type="ECO:0000313" key="3">
    <source>
        <dbReference type="Proteomes" id="UP000199608"/>
    </source>
</evidence>
<name>A0A1H2KCN3_9BACT</name>
<reference evidence="3" key="1">
    <citation type="submission" date="2016-10" db="EMBL/GenBank/DDBJ databases">
        <authorList>
            <person name="Varghese N."/>
            <person name="Submissions S."/>
        </authorList>
    </citation>
    <scope>NUCLEOTIDE SEQUENCE [LARGE SCALE GENOMIC DNA]</scope>
    <source>
        <strain evidence="3">DSM 3384</strain>
    </source>
</reference>